<protein>
    <submittedName>
        <fullName evidence="1">DinB family protein</fullName>
    </submittedName>
</protein>
<proteinExistence type="predicted"/>
<gene>
    <name evidence="1" type="ORF">OXU80_09725</name>
</gene>
<sequence length="175" mass="19529">MYHETFSMFAAYNAWANARLYAAAAALPDESRRANRGLFFGSLTGTLNHLLATDRIWMKRFTGSGEAPNRLDAIIHEEFGELSAARRAEDERIRAWIETLPEAAFPAPFTYRPITDPREITQPLAPALFHLFNHQTHHRGQCHAALTGLGADAPSLDMILFQRETGRGLGQPVQA</sequence>
<evidence type="ECO:0000313" key="1">
    <source>
        <dbReference type="EMBL" id="WAJ30453.1"/>
    </source>
</evidence>
<accession>A0ACD4NUM8</accession>
<name>A0ACD4NUM8_9HYPH</name>
<dbReference type="Proteomes" id="UP001163223">
    <property type="component" value="Chromosome"/>
</dbReference>
<organism evidence="1 2">
    <name type="scientific">Antarcticirhabdus aurantiaca</name>
    <dbReference type="NCBI Taxonomy" id="2606717"/>
    <lineage>
        <taxon>Bacteria</taxon>
        <taxon>Pseudomonadati</taxon>
        <taxon>Pseudomonadota</taxon>
        <taxon>Alphaproteobacteria</taxon>
        <taxon>Hyphomicrobiales</taxon>
        <taxon>Aurantimonadaceae</taxon>
        <taxon>Antarcticirhabdus</taxon>
    </lineage>
</organism>
<keyword evidence="2" id="KW-1185">Reference proteome</keyword>
<evidence type="ECO:0000313" key="2">
    <source>
        <dbReference type="Proteomes" id="UP001163223"/>
    </source>
</evidence>
<dbReference type="EMBL" id="CP113520">
    <property type="protein sequence ID" value="WAJ30453.1"/>
    <property type="molecule type" value="Genomic_DNA"/>
</dbReference>
<reference evidence="1" key="1">
    <citation type="submission" date="2022-11" db="EMBL/GenBank/DDBJ databases">
        <title>beta-Carotene-producing bacterium, Jeongeuplla avenae sp. nov., alleviates the salt stress of Arabidopsis seedlings.</title>
        <authorList>
            <person name="Jiang L."/>
            <person name="Lee J."/>
        </authorList>
    </citation>
    <scope>NUCLEOTIDE SEQUENCE</scope>
    <source>
        <strain evidence="1">DY_R2A_6</strain>
    </source>
</reference>